<dbReference type="EMBL" id="FZNZ01000015">
    <property type="protein sequence ID" value="SNR85781.1"/>
    <property type="molecule type" value="Genomic_DNA"/>
</dbReference>
<reference evidence="1 2" key="1">
    <citation type="submission" date="2017-06" db="EMBL/GenBank/DDBJ databases">
        <authorList>
            <person name="Varghese N."/>
            <person name="Submissions S."/>
        </authorList>
    </citation>
    <scope>NUCLEOTIDE SEQUENCE [LARGE SCALE GENOMIC DNA]</scope>
    <source>
        <strain evidence="1 2">DSM 26989</strain>
    </source>
</reference>
<dbReference type="RefSeq" id="WP_089366262.1">
    <property type="nucleotide sequence ID" value="NZ_CP023864.1"/>
</dbReference>
<evidence type="ECO:0000313" key="1">
    <source>
        <dbReference type="EMBL" id="SNR85781.1"/>
    </source>
</evidence>
<protein>
    <submittedName>
        <fullName evidence="1">Uncharacterized protein</fullName>
    </submittedName>
</protein>
<proteinExistence type="predicted"/>
<sequence>MESTNHLQTQYGNKRPFTVPDGYFSDLSTRVMEQLPAVEQKDTTHPTTVQHIAFRYLRPLAAAAVTVGIVLVGFLSYHAFEGQQDESALAGHNGAKASTALSATSEDGFDQAADYFMIDESDMYAYMENNQ</sequence>
<dbReference type="AlphaFoldDB" id="A0A2N9QRQ3"/>
<dbReference type="OrthoDB" id="1121419at2"/>
<name>A0A2N9QRQ3_9BACT</name>
<accession>A0A2N9QRQ3</accession>
<dbReference type="GeneID" id="94030449"/>
<evidence type="ECO:0000313" key="2">
    <source>
        <dbReference type="Proteomes" id="UP000198427"/>
    </source>
</evidence>
<organism evidence="1 2">
    <name type="scientific">Prevotella jejuni</name>
    <dbReference type="NCBI Taxonomy" id="1177574"/>
    <lineage>
        <taxon>Bacteria</taxon>
        <taxon>Pseudomonadati</taxon>
        <taxon>Bacteroidota</taxon>
        <taxon>Bacteroidia</taxon>
        <taxon>Bacteroidales</taxon>
        <taxon>Prevotellaceae</taxon>
        <taxon>Prevotella</taxon>
    </lineage>
</organism>
<dbReference type="KEGG" id="pje:CRM71_14105"/>
<dbReference type="Proteomes" id="UP000198427">
    <property type="component" value="Unassembled WGS sequence"/>
</dbReference>
<gene>
    <name evidence="1" type="ORF">SAMN06265364_1153</name>
</gene>
<comment type="caution">
    <text evidence="1">The sequence shown here is derived from an EMBL/GenBank/DDBJ whole genome shotgun (WGS) entry which is preliminary data.</text>
</comment>
<keyword evidence="2" id="KW-1185">Reference proteome</keyword>